<accession>A0A8J3AM78</accession>
<dbReference type="AlphaFoldDB" id="A0A8J3AM78"/>
<evidence type="ECO:0000313" key="2">
    <source>
        <dbReference type="EMBL" id="GGI16298.1"/>
    </source>
</evidence>
<name>A0A8J3AM78_9BURK</name>
<dbReference type="Proteomes" id="UP000642180">
    <property type="component" value="Unassembled WGS sequence"/>
</dbReference>
<reference evidence="3" key="1">
    <citation type="journal article" date="2019" name="Int. J. Syst. Evol. Microbiol.">
        <title>The Global Catalogue of Microorganisms (GCM) 10K type strain sequencing project: providing services to taxonomists for standard genome sequencing and annotation.</title>
        <authorList>
            <consortium name="The Broad Institute Genomics Platform"/>
            <consortium name="The Broad Institute Genome Sequencing Center for Infectious Disease"/>
            <person name="Wu L."/>
            <person name="Ma J."/>
        </authorList>
    </citation>
    <scope>NUCLEOTIDE SEQUENCE [LARGE SCALE GENOMIC DNA]</scope>
    <source>
        <strain evidence="3">CCM 2767</strain>
    </source>
</reference>
<keyword evidence="1" id="KW-0812">Transmembrane</keyword>
<dbReference type="RefSeq" id="WP_188379538.1">
    <property type="nucleotide sequence ID" value="NZ_BMDI01000001.1"/>
</dbReference>
<protein>
    <submittedName>
        <fullName evidence="2">Uncharacterized protein</fullName>
    </submittedName>
</protein>
<dbReference type="EMBL" id="BMDI01000001">
    <property type="protein sequence ID" value="GGI16298.1"/>
    <property type="molecule type" value="Genomic_DNA"/>
</dbReference>
<keyword evidence="3" id="KW-1185">Reference proteome</keyword>
<feature type="transmembrane region" description="Helical" evidence="1">
    <location>
        <begin position="29"/>
        <end position="62"/>
    </location>
</feature>
<gene>
    <name evidence="2" type="ORF">GCM10008066_03260</name>
</gene>
<keyword evidence="1" id="KW-0472">Membrane</keyword>
<comment type="caution">
    <text evidence="2">The sequence shown here is derived from an EMBL/GenBank/DDBJ whole genome shotgun (WGS) entry which is preliminary data.</text>
</comment>
<keyword evidence="1" id="KW-1133">Transmembrane helix</keyword>
<proteinExistence type="predicted"/>
<evidence type="ECO:0000313" key="3">
    <source>
        <dbReference type="Proteomes" id="UP000642180"/>
    </source>
</evidence>
<evidence type="ECO:0000256" key="1">
    <source>
        <dbReference type="SAM" id="Phobius"/>
    </source>
</evidence>
<sequence>MTSFFFSQQANSWQQMFRRSQSGGFFSRLFAWLMLGVLMMVGLLVVVTVLLLSWLLIPVLLYKKRRVMEKMRQAASAQRYQHAPGQGEIIEGVITEVKDDVRR</sequence>
<organism evidence="2 3">
    <name type="scientific">Oxalicibacterium faecigallinarum</name>
    <dbReference type="NCBI Taxonomy" id="573741"/>
    <lineage>
        <taxon>Bacteria</taxon>
        <taxon>Pseudomonadati</taxon>
        <taxon>Pseudomonadota</taxon>
        <taxon>Betaproteobacteria</taxon>
        <taxon>Burkholderiales</taxon>
        <taxon>Oxalobacteraceae</taxon>
        <taxon>Oxalicibacterium</taxon>
    </lineage>
</organism>